<keyword evidence="1" id="KW-1015">Disulfide bond</keyword>
<sequence>MNVTDKAVSVSKGQRDNFRLSCIARSGYPPPKFEWRINGGLHPDSKSAVYPHAICTCVVRYSTNLNDPEESQLTMPTVELKNEDRITCSVMNEAIEYKNYSRLPYSVSVRINIIGESHSQSISLEFLFLCKIRQPNAFDRMQFSL</sequence>
<dbReference type="PROSITE" id="PS50835">
    <property type="entry name" value="IG_LIKE"/>
    <property type="match status" value="1"/>
</dbReference>
<evidence type="ECO:0000313" key="3">
    <source>
        <dbReference type="EMBL" id="KAL3311199.1"/>
    </source>
</evidence>
<dbReference type="Gene3D" id="2.60.40.10">
    <property type="entry name" value="Immunoglobulins"/>
    <property type="match status" value="1"/>
</dbReference>
<reference evidence="3 4" key="1">
    <citation type="submission" date="2024-11" db="EMBL/GenBank/DDBJ databases">
        <title>Adaptive evolution of stress response genes in parasites aligns with host niche diversity.</title>
        <authorList>
            <person name="Hahn C."/>
            <person name="Resl P."/>
        </authorList>
    </citation>
    <scope>NUCLEOTIDE SEQUENCE [LARGE SCALE GENOMIC DNA]</scope>
    <source>
        <strain evidence="3">EGGRZ-B1_66</strain>
        <tissue evidence="3">Body</tissue>
    </source>
</reference>
<dbReference type="Proteomes" id="UP001626550">
    <property type="component" value="Unassembled WGS sequence"/>
</dbReference>
<dbReference type="SUPFAM" id="SSF48726">
    <property type="entry name" value="Immunoglobulin"/>
    <property type="match status" value="1"/>
</dbReference>
<feature type="domain" description="Ig-like" evidence="2">
    <location>
        <begin position="1"/>
        <end position="108"/>
    </location>
</feature>
<dbReference type="EMBL" id="JBJKFK010002374">
    <property type="protein sequence ID" value="KAL3311199.1"/>
    <property type="molecule type" value="Genomic_DNA"/>
</dbReference>
<accession>A0ABD2PVB6</accession>
<organism evidence="3 4">
    <name type="scientific">Cichlidogyrus casuarinus</name>
    <dbReference type="NCBI Taxonomy" id="1844966"/>
    <lineage>
        <taxon>Eukaryota</taxon>
        <taxon>Metazoa</taxon>
        <taxon>Spiralia</taxon>
        <taxon>Lophotrochozoa</taxon>
        <taxon>Platyhelminthes</taxon>
        <taxon>Monogenea</taxon>
        <taxon>Monopisthocotylea</taxon>
        <taxon>Dactylogyridea</taxon>
        <taxon>Ancyrocephalidae</taxon>
        <taxon>Cichlidogyrus</taxon>
    </lineage>
</organism>
<evidence type="ECO:0000313" key="4">
    <source>
        <dbReference type="Proteomes" id="UP001626550"/>
    </source>
</evidence>
<name>A0ABD2PVB6_9PLAT</name>
<dbReference type="InterPro" id="IPR036179">
    <property type="entry name" value="Ig-like_dom_sf"/>
</dbReference>
<dbReference type="InterPro" id="IPR007110">
    <property type="entry name" value="Ig-like_dom"/>
</dbReference>
<comment type="caution">
    <text evidence="3">The sequence shown here is derived from an EMBL/GenBank/DDBJ whole genome shotgun (WGS) entry which is preliminary data.</text>
</comment>
<dbReference type="InterPro" id="IPR013783">
    <property type="entry name" value="Ig-like_fold"/>
</dbReference>
<evidence type="ECO:0000259" key="2">
    <source>
        <dbReference type="PROSITE" id="PS50835"/>
    </source>
</evidence>
<dbReference type="CDD" id="cd00096">
    <property type="entry name" value="Ig"/>
    <property type="match status" value="1"/>
</dbReference>
<dbReference type="InterPro" id="IPR013162">
    <property type="entry name" value="CD80_C2-set"/>
</dbReference>
<dbReference type="Pfam" id="PF08205">
    <property type="entry name" value="C2-set_2"/>
    <property type="match status" value="1"/>
</dbReference>
<protein>
    <recommendedName>
        <fullName evidence="2">Ig-like domain-containing protein</fullName>
    </recommendedName>
</protein>
<proteinExistence type="predicted"/>
<keyword evidence="4" id="KW-1185">Reference proteome</keyword>
<dbReference type="AlphaFoldDB" id="A0ABD2PVB6"/>
<gene>
    <name evidence="3" type="ORF">Ciccas_010224</name>
</gene>
<evidence type="ECO:0000256" key="1">
    <source>
        <dbReference type="ARBA" id="ARBA00023157"/>
    </source>
</evidence>